<gene>
    <name evidence="9" type="ORF">HNP76_002580</name>
</gene>
<keyword evidence="5" id="KW-0812">Transmembrane</keyword>
<dbReference type="SUPFAM" id="SSF56954">
    <property type="entry name" value="Outer membrane efflux proteins (OEP)"/>
    <property type="match status" value="1"/>
</dbReference>
<evidence type="ECO:0000256" key="3">
    <source>
        <dbReference type="ARBA" id="ARBA00022448"/>
    </source>
</evidence>
<comment type="caution">
    <text evidence="9">The sequence shown here is derived from an EMBL/GenBank/DDBJ whole genome shotgun (WGS) entry which is preliminary data.</text>
</comment>
<dbReference type="RefSeq" id="WP_184661160.1">
    <property type="nucleotide sequence ID" value="NZ_JACHFQ010000008.1"/>
</dbReference>
<name>A0A7W8GB38_9SPIR</name>
<keyword evidence="7" id="KW-0998">Cell outer membrane</keyword>
<dbReference type="GO" id="GO:0015562">
    <property type="term" value="F:efflux transmembrane transporter activity"/>
    <property type="evidence" value="ECO:0007669"/>
    <property type="project" value="InterPro"/>
</dbReference>
<keyword evidence="3" id="KW-0813">Transport</keyword>
<proteinExistence type="inferred from homology"/>
<evidence type="ECO:0000256" key="6">
    <source>
        <dbReference type="ARBA" id="ARBA00023136"/>
    </source>
</evidence>
<comment type="subcellular location">
    <subcellularLocation>
        <location evidence="1">Cell outer membrane</location>
    </subcellularLocation>
</comment>
<comment type="similarity">
    <text evidence="2">Belongs to the outer membrane factor (OMF) (TC 1.B.17) family.</text>
</comment>
<dbReference type="GO" id="GO:0015288">
    <property type="term" value="F:porin activity"/>
    <property type="evidence" value="ECO:0007669"/>
    <property type="project" value="TreeGrafter"/>
</dbReference>
<evidence type="ECO:0000256" key="7">
    <source>
        <dbReference type="ARBA" id="ARBA00023237"/>
    </source>
</evidence>
<dbReference type="Proteomes" id="UP000518887">
    <property type="component" value="Unassembled WGS sequence"/>
</dbReference>
<dbReference type="InterPro" id="IPR051906">
    <property type="entry name" value="TolC-like"/>
</dbReference>
<keyword evidence="8" id="KW-0175">Coiled coil</keyword>
<evidence type="ECO:0000256" key="2">
    <source>
        <dbReference type="ARBA" id="ARBA00007613"/>
    </source>
</evidence>
<dbReference type="GO" id="GO:1990281">
    <property type="term" value="C:efflux pump complex"/>
    <property type="evidence" value="ECO:0007669"/>
    <property type="project" value="TreeGrafter"/>
</dbReference>
<organism evidence="9 10">
    <name type="scientific">Treponema ruminis</name>
    <dbReference type="NCBI Taxonomy" id="744515"/>
    <lineage>
        <taxon>Bacteria</taxon>
        <taxon>Pseudomonadati</taxon>
        <taxon>Spirochaetota</taxon>
        <taxon>Spirochaetia</taxon>
        <taxon>Spirochaetales</taxon>
        <taxon>Treponemataceae</taxon>
        <taxon>Treponema</taxon>
    </lineage>
</organism>
<protein>
    <submittedName>
        <fullName evidence="9">Outer membrane protein TolC</fullName>
    </submittedName>
</protein>
<evidence type="ECO:0000256" key="1">
    <source>
        <dbReference type="ARBA" id="ARBA00004442"/>
    </source>
</evidence>
<evidence type="ECO:0000313" key="10">
    <source>
        <dbReference type="Proteomes" id="UP000518887"/>
    </source>
</evidence>
<evidence type="ECO:0000256" key="8">
    <source>
        <dbReference type="SAM" id="Coils"/>
    </source>
</evidence>
<keyword evidence="10" id="KW-1185">Reference proteome</keyword>
<dbReference type="GO" id="GO:0009279">
    <property type="term" value="C:cell outer membrane"/>
    <property type="evidence" value="ECO:0007669"/>
    <property type="project" value="UniProtKB-SubCell"/>
</dbReference>
<feature type="coiled-coil region" evidence="8">
    <location>
        <begin position="416"/>
        <end position="443"/>
    </location>
</feature>
<dbReference type="Gene3D" id="1.20.1600.10">
    <property type="entry name" value="Outer membrane efflux proteins (OEP)"/>
    <property type="match status" value="1"/>
</dbReference>
<accession>A0A7W8GB38</accession>
<keyword evidence="6" id="KW-0472">Membrane</keyword>
<evidence type="ECO:0000256" key="4">
    <source>
        <dbReference type="ARBA" id="ARBA00022452"/>
    </source>
</evidence>
<evidence type="ECO:0000313" key="9">
    <source>
        <dbReference type="EMBL" id="MBB5227184.1"/>
    </source>
</evidence>
<dbReference type="AlphaFoldDB" id="A0A7W8GB38"/>
<evidence type="ECO:0000256" key="5">
    <source>
        <dbReference type="ARBA" id="ARBA00022692"/>
    </source>
</evidence>
<dbReference type="PANTHER" id="PTHR30026:SF20">
    <property type="entry name" value="OUTER MEMBRANE PROTEIN TOLC"/>
    <property type="match status" value="1"/>
</dbReference>
<dbReference type="Pfam" id="PF02321">
    <property type="entry name" value="OEP"/>
    <property type="match status" value="1"/>
</dbReference>
<dbReference type="InterPro" id="IPR003423">
    <property type="entry name" value="OMP_efflux"/>
</dbReference>
<sequence>MFPKIILILLLYFFLPQAIFSENIVKEGEGETLSLEDAVNLAVKNNYEIKKQRYALSAAEARYRQAKGLLDLEVGAEGGYSIKQNPVDKNDPAYVLDSFPAEAGVFSVYSDNTLDQQTSGSLFVQKLFGFGLQSRLAYTVTRQKNTPDYSYSAGFPESLKLKEPEARNYGTVSLELSLPLFKSFNDSLASLQLESAKAYIEQMRADLEDTISKTVMEVSRKYYKYFLSCNYMQLVSSLQQKIEERNKNMDTLIRAGVRSKNDLLAMRVNERENHRNAENANVQFHSAKMDLMVILGITDPSVLPPPCHNSFPKIDIEEAKFLEESEIDSAFLEKVIQRRNDIVSLRKSIESAEKKLRITKVDSRPDANLGFGIGATGTEYSDSYGKLAGSGSKNVRGLDISGKLSVTARLGNNSKKGAEEEALAEYNALLAEYENAVNTLSIQVKNVAGRISVYKNSVQNADEVLDLQKNLYDNEQKRFNAGLITVDNLLSQDEKYISAENSYYQVLINYLLSVLEYKYYTGELIFLENF</sequence>
<dbReference type="PANTHER" id="PTHR30026">
    <property type="entry name" value="OUTER MEMBRANE PROTEIN TOLC"/>
    <property type="match status" value="1"/>
</dbReference>
<reference evidence="9 10" key="1">
    <citation type="submission" date="2020-08" db="EMBL/GenBank/DDBJ databases">
        <title>Genomic Encyclopedia of Type Strains, Phase IV (KMG-IV): sequencing the most valuable type-strain genomes for metagenomic binning, comparative biology and taxonomic classification.</title>
        <authorList>
            <person name="Goeker M."/>
        </authorList>
    </citation>
    <scope>NUCLEOTIDE SEQUENCE [LARGE SCALE GENOMIC DNA]</scope>
    <source>
        <strain evidence="9 10">DSM 103462</strain>
    </source>
</reference>
<feature type="coiled-coil region" evidence="8">
    <location>
        <begin position="193"/>
        <end position="255"/>
    </location>
</feature>
<dbReference type="EMBL" id="JACHFQ010000008">
    <property type="protein sequence ID" value="MBB5227184.1"/>
    <property type="molecule type" value="Genomic_DNA"/>
</dbReference>
<keyword evidence="4" id="KW-1134">Transmembrane beta strand</keyword>